<evidence type="ECO:0000313" key="9">
    <source>
        <dbReference type="EMBL" id="KAF2661087.1"/>
    </source>
</evidence>
<keyword evidence="4 7" id="KW-0472">Membrane</keyword>
<feature type="transmembrane region" description="Helical" evidence="7">
    <location>
        <begin position="143"/>
        <end position="168"/>
    </location>
</feature>
<evidence type="ECO:0000256" key="5">
    <source>
        <dbReference type="ARBA" id="ARBA00038359"/>
    </source>
</evidence>
<dbReference type="AlphaFoldDB" id="A0A6A6TPH0"/>
<dbReference type="PANTHER" id="PTHR33048:SF157">
    <property type="entry name" value="INTEGRAL MEMBRANE PROTEIN"/>
    <property type="match status" value="1"/>
</dbReference>
<evidence type="ECO:0000256" key="3">
    <source>
        <dbReference type="ARBA" id="ARBA00022989"/>
    </source>
</evidence>
<dbReference type="Pfam" id="PF20684">
    <property type="entry name" value="Fung_rhodopsin"/>
    <property type="match status" value="1"/>
</dbReference>
<feature type="compositionally biased region" description="Basic and acidic residues" evidence="6">
    <location>
        <begin position="347"/>
        <end position="358"/>
    </location>
</feature>
<feature type="transmembrane region" description="Helical" evidence="7">
    <location>
        <begin position="52"/>
        <end position="73"/>
    </location>
</feature>
<accession>A0A6A6TPH0</accession>
<keyword evidence="3 7" id="KW-1133">Transmembrane helix</keyword>
<organism evidence="9 10">
    <name type="scientific">Lophiostoma macrostomum CBS 122681</name>
    <dbReference type="NCBI Taxonomy" id="1314788"/>
    <lineage>
        <taxon>Eukaryota</taxon>
        <taxon>Fungi</taxon>
        <taxon>Dikarya</taxon>
        <taxon>Ascomycota</taxon>
        <taxon>Pezizomycotina</taxon>
        <taxon>Dothideomycetes</taxon>
        <taxon>Pleosporomycetidae</taxon>
        <taxon>Pleosporales</taxon>
        <taxon>Lophiostomataceae</taxon>
        <taxon>Lophiostoma</taxon>
    </lineage>
</organism>
<evidence type="ECO:0000313" key="10">
    <source>
        <dbReference type="Proteomes" id="UP000799324"/>
    </source>
</evidence>
<feature type="domain" description="Rhodopsin" evidence="8">
    <location>
        <begin position="36"/>
        <end position="296"/>
    </location>
</feature>
<comment type="similarity">
    <text evidence="5">Belongs to the SAT4 family.</text>
</comment>
<dbReference type="InterPro" id="IPR052337">
    <property type="entry name" value="SAT4-like"/>
</dbReference>
<feature type="transmembrane region" description="Helical" evidence="7">
    <location>
        <begin position="233"/>
        <end position="259"/>
    </location>
</feature>
<feature type="compositionally biased region" description="Polar residues" evidence="6">
    <location>
        <begin position="368"/>
        <end position="380"/>
    </location>
</feature>
<gene>
    <name evidence="9" type="ORF">K491DRAFT_674375</name>
</gene>
<name>A0A6A6TPH0_9PLEO</name>
<feature type="transmembrane region" description="Helical" evidence="7">
    <location>
        <begin position="20"/>
        <end position="40"/>
    </location>
</feature>
<dbReference type="GO" id="GO:0016020">
    <property type="term" value="C:membrane"/>
    <property type="evidence" value="ECO:0007669"/>
    <property type="project" value="UniProtKB-SubCell"/>
</dbReference>
<feature type="region of interest" description="Disordered" evidence="6">
    <location>
        <begin position="347"/>
        <end position="387"/>
    </location>
</feature>
<dbReference type="OrthoDB" id="5393606at2759"/>
<dbReference type="InterPro" id="IPR049326">
    <property type="entry name" value="Rhodopsin_dom_fungi"/>
</dbReference>
<comment type="subcellular location">
    <subcellularLocation>
        <location evidence="1">Membrane</location>
        <topology evidence="1">Multi-pass membrane protein</topology>
    </subcellularLocation>
</comment>
<proteinExistence type="inferred from homology"/>
<evidence type="ECO:0000256" key="2">
    <source>
        <dbReference type="ARBA" id="ARBA00022692"/>
    </source>
</evidence>
<protein>
    <recommendedName>
        <fullName evidence="8">Rhodopsin domain-containing protein</fullName>
    </recommendedName>
</protein>
<evidence type="ECO:0000256" key="6">
    <source>
        <dbReference type="SAM" id="MobiDB-lite"/>
    </source>
</evidence>
<sequence length="387" mass="42207">MSSSSDILVDYSYLGPGGNIAGSVVMLVLSITAVAARFWGRAKSKIGFKSDDWLILISLVFFVGMNVCIWVGVAGHGLGYRTPKPPAGSPKDAFLYFTSPEQQLAGKMEYGILWQQMWQLGFAKASVLMFYRRIFASGKPALWFTVSTIGLLVLVGLWTVAFFFTILFDCGTHFSAKWTTVIALLEHCHGENEGQMAMSICDFSIDLFIIVLPFPIIWNLHMSPNRKLQVSGVFLLGALAIGASGLRMAMFILVMTSYLNPKQDGAWTVDLFLFWSVIESGLVLLAACLPSLAFLAQSIGVITGSAVRSIRSVFSLQSLRSQGSLRATRDTGYLQTTSQGSQIHMVEPHGKRSADGDVHVSSAHHSSETPGQGISVTRSIAQEEEMI</sequence>
<dbReference type="EMBL" id="MU004296">
    <property type="protein sequence ID" value="KAF2661087.1"/>
    <property type="molecule type" value="Genomic_DNA"/>
</dbReference>
<keyword evidence="10" id="KW-1185">Reference proteome</keyword>
<evidence type="ECO:0000256" key="1">
    <source>
        <dbReference type="ARBA" id="ARBA00004141"/>
    </source>
</evidence>
<feature type="transmembrane region" description="Helical" evidence="7">
    <location>
        <begin position="271"/>
        <end position="295"/>
    </location>
</feature>
<feature type="transmembrane region" description="Helical" evidence="7">
    <location>
        <begin position="112"/>
        <end position="131"/>
    </location>
</feature>
<dbReference type="Proteomes" id="UP000799324">
    <property type="component" value="Unassembled WGS sequence"/>
</dbReference>
<evidence type="ECO:0000256" key="4">
    <source>
        <dbReference type="ARBA" id="ARBA00023136"/>
    </source>
</evidence>
<dbReference type="PANTHER" id="PTHR33048">
    <property type="entry name" value="PTH11-LIKE INTEGRAL MEMBRANE PROTEIN (AFU_ORTHOLOGUE AFUA_5G11245)"/>
    <property type="match status" value="1"/>
</dbReference>
<feature type="transmembrane region" description="Helical" evidence="7">
    <location>
        <begin position="203"/>
        <end position="221"/>
    </location>
</feature>
<evidence type="ECO:0000259" key="8">
    <source>
        <dbReference type="Pfam" id="PF20684"/>
    </source>
</evidence>
<evidence type="ECO:0000256" key="7">
    <source>
        <dbReference type="SAM" id="Phobius"/>
    </source>
</evidence>
<reference evidence="9" key="1">
    <citation type="journal article" date="2020" name="Stud. Mycol.">
        <title>101 Dothideomycetes genomes: a test case for predicting lifestyles and emergence of pathogens.</title>
        <authorList>
            <person name="Haridas S."/>
            <person name="Albert R."/>
            <person name="Binder M."/>
            <person name="Bloem J."/>
            <person name="Labutti K."/>
            <person name="Salamov A."/>
            <person name="Andreopoulos B."/>
            <person name="Baker S."/>
            <person name="Barry K."/>
            <person name="Bills G."/>
            <person name="Bluhm B."/>
            <person name="Cannon C."/>
            <person name="Castanera R."/>
            <person name="Culley D."/>
            <person name="Daum C."/>
            <person name="Ezra D."/>
            <person name="Gonzalez J."/>
            <person name="Henrissat B."/>
            <person name="Kuo A."/>
            <person name="Liang C."/>
            <person name="Lipzen A."/>
            <person name="Lutzoni F."/>
            <person name="Magnuson J."/>
            <person name="Mondo S."/>
            <person name="Nolan M."/>
            <person name="Ohm R."/>
            <person name="Pangilinan J."/>
            <person name="Park H.-J."/>
            <person name="Ramirez L."/>
            <person name="Alfaro M."/>
            <person name="Sun H."/>
            <person name="Tritt A."/>
            <person name="Yoshinaga Y."/>
            <person name="Zwiers L.-H."/>
            <person name="Turgeon B."/>
            <person name="Goodwin S."/>
            <person name="Spatafora J."/>
            <person name="Crous P."/>
            <person name="Grigoriev I."/>
        </authorList>
    </citation>
    <scope>NUCLEOTIDE SEQUENCE</scope>
    <source>
        <strain evidence="9">CBS 122681</strain>
    </source>
</reference>
<keyword evidence="2 7" id="KW-0812">Transmembrane</keyword>